<evidence type="ECO:0008006" key="4">
    <source>
        <dbReference type="Google" id="ProtNLM"/>
    </source>
</evidence>
<dbReference type="AlphaFoldDB" id="A0A1L5F9S9"/>
<gene>
    <name evidence="2" type="ORF">BS101_13985</name>
</gene>
<sequence>MTHPSLKEGVILMSNELLTLLFQAGLFLMALLTFIVLLIEKIKK</sequence>
<organism evidence="2 3">
    <name type="scientific">Clostridium kluyveri</name>
    <dbReference type="NCBI Taxonomy" id="1534"/>
    <lineage>
        <taxon>Bacteria</taxon>
        <taxon>Bacillati</taxon>
        <taxon>Bacillota</taxon>
        <taxon>Clostridia</taxon>
        <taxon>Eubacteriales</taxon>
        <taxon>Clostridiaceae</taxon>
        <taxon>Clostridium</taxon>
    </lineage>
</organism>
<feature type="transmembrane region" description="Helical" evidence="1">
    <location>
        <begin position="20"/>
        <end position="39"/>
    </location>
</feature>
<proteinExistence type="predicted"/>
<keyword evidence="1" id="KW-1133">Transmembrane helix</keyword>
<evidence type="ECO:0000313" key="2">
    <source>
        <dbReference type="EMBL" id="APM39764.1"/>
    </source>
</evidence>
<keyword evidence="1" id="KW-0812">Transmembrane</keyword>
<evidence type="ECO:0000313" key="3">
    <source>
        <dbReference type="Proteomes" id="UP000184604"/>
    </source>
</evidence>
<accession>A0A1L5F9S9</accession>
<dbReference type="Proteomes" id="UP000184604">
    <property type="component" value="Chromosome"/>
</dbReference>
<name>A0A1L5F9S9_CLOKL</name>
<reference evidence="2 3" key="1">
    <citation type="submission" date="2016-12" db="EMBL/GenBank/DDBJ databases">
        <title>Complete genome sequence of Clostridium kluyveri JZZ isolated from the pit mud of a Chinese flavor liquor-making factory.</title>
        <authorList>
            <person name="Wang Y."/>
        </authorList>
    </citation>
    <scope>NUCLEOTIDE SEQUENCE [LARGE SCALE GENOMIC DNA]</scope>
    <source>
        <strain evidence="2 3">JZZ</strain>
    </source>
</reference>
<keyword evidence="1" id="KW-0472">Membrane</keyword>
<dbReference type="EMBL" id="CP018335">
    <property type="protein sequence ID" value="APM39764.1"/>
    <property type="molecule type" value="Genomic_DNA"/>
</dbReference>
<protein>
    <recommendedName>
        <fullName evidence="4">Holin-like toxin</fullName>
    </recommendedName>
</protein>
<evidence type="ECO:0000256" key="1">
    <source>
        <dbReference type="SAM" id="Phobius"/>
    </source>
</evidence>